<feature type="domain" description="EGF-like" evidence="9">
    <location>
        <begin position="255"/>
        <end position="289"/>
    </location>
</feature>
<dbReference type="SMART" id="SM00315">
    <property type="entry name" value="RGS"/>
    <property type="match status" value="1"/>
</dbReference>
<keyword evidence="6 7" id="KW-1015">Disulfide bond</keyword>
<dbReference type="SUPFAM" id="SSF48097">
    <property type="entry name" value="Regulator of G-protein signaling, RGS"/>
    <property type="match status" value="1"/>
</dbReference>
<evidence type="ECO:0000313" key="13">
    <source>
        <dbReference type="Proteomes" id="UP000444721"/>
    </source>
</evidence>
<dbReference type="OrthoDB" id="382013at2759"/>
<dbReference type="Pfam" id="PF00615">
    <property type="entry name" value="RGS"/>
    <property type="match status" value="1"/>
</dbReference>
<feature type="transmembrane region" description="Helical" evidence="8">
    <location>
        <begin position="1561"/>
        <end position="1583"/>
    </location>
</feature>
<feature type="disulfide bond" evidence="7">
    <location>
        <begin position="279"/>
        <end position="288"/>
    </location>
</feature>
<feature type="transmembrane region" description="Helical" evidence="8">
    <location>
        <begin position="1276"/>
        <end position="1304"/>
    </location>
</feature>
<evidence type="ECO:0000256" key="4">
    <source>
        <dbReference type="ARBA" id="ARBA00022989"/>
    </source>
</evidence>
<dbReference type="VEuPathDB" id="AmoebaDB:NF0014590"/>
<feature type="domain" description="EGF-like" evidence="9">
    <location>
        <begin position="457"/>
        <end position="489"/>
    </location>
</feature>
<evidence type="ECO:0008006" key="14">
    <source>
        <dbReference type="Google" id="ProtNLM"/>
    </source>
</evidence>
<feature type="domain" description="GAIN-B" evidence="11">
    <location>
        <begin position="1101"/>
        <end position="1266"/>
    </location>
</feature>
<dbReference type="InterPro" id="IPR000203">
    <property type="entry name" value="GPS"/>
</dbReference>
<keyword evidence="2" id="KW-1003">Cell membrane</keyword>
<evidence type="ECO:0000256" key="6">
    <source>
        <dbReference type="ARBA" id="ARBA00023157"/>
    </source>
</evidence>
<dbReference type="GO" id="GO:0005886">
    <property type="term" value="C:plasma membrane"/>
    <property type="evidence" value="ECO:0007669"/>
    <property type="project" value="UniProtKB-SubCell"/>
</dbReference>
<organism evidence="12 13">
    <name type="scientific">Naegleria fowleri</name>
    <name type="common">Brain eating amoeba</name>
    <dbReference type="NCBI Taxonomy" id="5763"/>
    <lineage>
        <taxon>Eukaryota</taxon>
        <taxon>Discoba</taxon>
        <taxon>Heterolobosea</taxon>
        <taxon>Tetramitia</taxon>
        <taxon>Eutetramitia</taxon>
        <taxon>Vahlkampfiidae</taxon>
        <taxon>Naegleria</taxon>
    </lineage>
</organism>
<evidence type="ECO:0000256" key="3">
    <source>
        <dbReference type="ARBA" id="ARBA00022692"/>
    </source>
</evidence>
<feature type="domain" description="RGS" evidence="10">
    <location>
        <begin position="1652"/>
        <end position="1790"/>
    </location>
</feature>
<dbReference type="VEuPathDB" id="AmoebaDB:NF0094000"/>
<dbReference type="PROSITE" id="PS00022">
    <property type="entry name" value="EGF_1"/>
    <property type="match status" value="6"/>
</dbReference>
<dbReference type="InterPro" id="IPR000742">
    <property type="entry name" value="EGF"/>
</dbReference>
<dbReference type="CDD" id="cd07440">
    <property type="entry name" value="RGS"/>
    <property type="match status" value="1"/>
</dbReference>
<reference evidence="12 13" key="1">
    <citation type="journal article" date="2019" name="Sci. Rep.">
        <title>Nanopore sequencing improves the draft genome of the human pathogenic amoeba Naegleria fowleri.</title>
        <authorList>
            <person name="Liechti N."/>
            <person name="Schurch N."/>
            <person name="Bruggmann R."/>
            <person name="Wittwer M."/>
        </authorList>
    </citation>
    <scope>NUCLEOTIDE SEQUENCE [LARGE SCALE GENOMIC DNA]</scope>
    <source>
        <strain evidence="12 13">ATCC 30894</strain>
    </source>
</reference>
<dbReference type="PANTHER" id="PTHR24033:SF151">
    <property type="entry name" value="NOTCH 2"/>
    <property type="match status" value="1"/>
</dbReference>
<dbReference type="GeneID" id="68112809"/>
<accession>A0A6A5BEX7</accession>
<dbReference type="VEuPathDB" id="AmoebaDB:NF0023670"/>
<keyword evidence="13" id="KW-1185">Reference proteome</keyword>
<feature type="domain" description="EGF-like" evidence="9">
    <location>
        <begin position="372"/>
        <end position="411"/>
    </location>
</feature>
<dbReference type="Proteomes" id="UP000444721">
    <property type="component" value="Unassembled WGS sequence"/>
</dbReference>
<feature type="transmembrane region" description="Helical" evidence="8">
    <location>
        <begin position="1316"/>
        <end position="1334"/>
    </location>
</feature>
<keyword evidence="3 8" id="KW-0812">Transmembrane</keyword>
<name>A0A6A5BEX7_NAEFO</name>
<dbReference type="VEuPathDB" id="AmoebaDB:NfTy_067380"/>
<sequence length="1806" mass="201629">MLQPSRKAANGLLVLSLTCLVVMVILVVCGIPYSAVLGDRTCFGVSSSDISVCGGKGLCGSNDSCTCFDFSPNNTLYSHPNTAGYSNSLSSTGIPRSMLVSTDETLMIVIRKDGLLIKDEFEEDYLISSNDANGQVFDELILNTDGSLELKGPGFNLAIFDPCIGGTPPYRLILGDTHFTIYDSLMNICQTSLDDELPISVNVKYGGPQCSEPICYGINGGNSSACEGHGSCSEPNSCSCFTGYYGEKCQYFRCNGIPSDSPLACSSNGNCTALNQCDCFEGFFGSQCQNFQCFNVSNINETVCSGHGTCVKTNQCNCTPSNQYFGEQCEITSCFSIMSNSTNPKPCSGHGKCFAFNNCSCDSSDYFGSQCDQFNCFNIHKDSSSVCSEKGTCTGPNRCTCLNGYYGDRCQFFDCYGTLFSNESACSGQGTCSGPNHCTCLNGYYGDRCQFFDCYGTLFSNESTCSGKGTCTDPNHCICVNGFYGDRCQFFDCFGTLFSNESACSGHGACPSPNSCSCLPNYWGEKCQEFQCFGIHLNSSSVCNGKGRCIDYNICSCITGFEGVDCSVNSNSISLFAEKTEYFISSRNKTIVWNGHVIIDNTTEVLNETIVLMIQCMNCTGTHEITTLVSTLSNKDTKIFNLSLFNISTAGRYRFVMNATLFNNYSSYRYWKTRIVEFYVTFLGDPTLVLYGLPHALVANVEQSFQVILSGVKFPQRCEEIPNHFLGTNKVMNNASQLVSFSLELLDFSNNETQCSTSGKTFASGTLLEEGSYTTSMLSPVIVLQCTLVSKGASMSPLSLKVVLTNDMDTADTLQFSYDIPLLSFNVPSLRNNVTITPMNGTALDTLFSVSLTDLDELKNIPSPLSPLEFAFGFVWKDSQTSKNARLTPFSLQYENVTFALPFTFYQGSNLKELLDIVVFMRDAFSNEYPQIIGQVEIYPNTNVNNLAEKVKNNKILALAATYDRSILSSQTSSNASLEITLYALQQLNLSALNKDNSESLQSLTLLSEQTLIEHRIASAITDKLDQFLSEMKQVYTNEKMNLGFVQNKADKDLQSTLELVSNLMKNGFFKDEIVELCQQISTIAQIGENPTLLRSDSSNIPKFLFSELVNISVMSFIPDVSLQNHSKNTFLQDVEFNIPNILSKYHGFSQEIGIKLVSFEEGVKTLQHDQNQLISPVKDFSFSRNMKDLDLRDLSEPVVLSFTIQNQALDLNISQLSCRYWNETTESWKTNGCVLLKVVNEPRQVFCSCNHTTMFSVFLHHDNSSIMEEPIRQEFLATLFIGQITVGAVYFLVSLVILIALFIFRSEQPVKSRLFTPYVGMISLMIQSILISMTQKGVLLSTVQENISTQSSVAKWEGPLQSANILGNVVMIISNTFSITAIVFYLLQVTRFQLLKYFYYKMSRSNHESLRKTKEVPKLISISMTPKMIKFMISKKFSSLLLVICLGLNLAFWTLFVILVRTETMLPITYTFIVSISYTAFILCCGLFITGVCVSDFLYSFIFSSRKQQTDQEGTQVMSIATQHTDEKPKDKNGEVVKKVTQWLQVKPLRDWFATLDAPLYFRVEMILFVLCYVFLICNQLTGLYTLMNKESSSQQVMVLDVISFVFEILYVAMYIMVFGGFALLVFLVNKLKALSKQMKIGQEPQQNQTEFQALLDSKEGRELLEEFCKKEFSLENMLLYKELMHFKAQQSLAAIHSFMRNIYTNYINAGAPIEVNIPSECRKEFMRVFQELNATSRELNDIKNSKQSPSQEISSFEQCMNHLTEEILMNLGDTFSRLVATPQYTQFLSVMKNKKDMMKQVNLL</sequence>
<dbReference type="OMA" id="NTRINEC"/>
<protein>
    <recommendedName>
        <fullName evidence="14">GPS domain-containing protein</fullName>
    </recommendedName>
</protein>
<evidence type="ECO:0000256" key="2">
    <source>
        <dbReference type="ARBA" id="ARBA00022475"/>
    </source>
</evidence>
<keyword evidence="7" id="KW-0245">EGF-like domain</keyword>
<evidence type="ECO:0000313" key="12">
    <source>
        <dbReference type="EMBL" id="KAF0975597.1"/>
    </source>
</evidence>
<evidence type="ECO:0000256" key="5">
    <source>
        <dbReference type="ARBA" id="ARBA00023136"/>
    </source>
</evidence>
<dbReference type="InterPro" id="IPR036305">
    <property type="entry name" value="RGS_sf"/>
</dbReference>
<dbReference type="InterPro" id="IPR051830">
    <property type="entry name" value="NOTCH_homolog"/>
</dbReference>
<feature type="transmembrane region" description="Helical" evidence="8">
    <location>
        <begin position="1603"/>
        <end position="1630"/>
    </location>
</feature>
<dbReference type="PANTHER" id="PTHR24033">
    <property type="entry name" value="EGF-LIKE DOMAIN-CONTAINING PROTEIN"/>
    <property type="match status" value="1"/>
</dbReference>
<evidence type="ECO:0000259" key="10">
    <source>
        <dbReference type="PROSITE" id="PS50132"/>
    </source>
</evidence>
<comment type="subcellular location">
    <subcellularLocation>
        <location evidence="1">Cell membrane</location>
    </subcellularLocation>
</comment>
<dbReference type="PROSITE" id="PS50132">
    <property type="entry name" value="RGS"/>
    <property type="match status" value="1"/>
</dbReference>
<feature type="transmembrane region" description="Helical" evidence="8">
    <location>
        <begin position="1473"/>
        <end position="1500"/>
    </location>
</feature>
<dbReference type="Gene3D" id="1.10.167.10">
    <property type="entry name" value="Regulator of G-protein Signalling 4, domain 2"/>
    <property type="match status" value="1"/>
</dbReference>
<dbReference type="EMBL" id="VFQX01000044">
    <property type="protein sequence ID" value="KAF0975597.1"/>
    <property type="molecule type" value="Genomic_DNA"/>
</dbReference>
<evidence type="ECO:0000259" key="9">
    <source>
        <dbReference type="PROSITE" id="PS50026"/>
    </source>
</evidence>
<evidence type="ECO:0000256" key="8">
    <source>
        <dbReference type="SAM" id="Phobius"/>
    </source>
</evidence>
<dbReference type="PROSITE" id="PS01186">
    <property type="entry name" value="EGF_2"/>
    <property type="match status" value="6"/>
</dbReference>
<gene>
    <name evidence="12" type="ORF">FDP41_005591</name>
</gene>
<feature type="disulfide bond" evidence="7">
    <location>
        <begin position="479"/>
        <end position="488"/>
    </location>
</feature>
<feature type="disulfide bond" evidence="7">
    <location>
        <begin position="401"/>
        <end position="410"/>
    </location>
</feature>
<dbReference type="SMART" id="SM00181">
    <property type="entry name" value="EGF"/>
    <property type="match status" value="9"/>
</dbReference>
<dbReference type="InterPro" id="IPR057244">
    <property type="entry name" value="GAIN_B"/>
</dbReference>
<dbReference type="InterPro" id="IPR016137">
    <property type="entry name" value="RGS"/>
</dbReference>
<evidence type="ECO:0000256" key="1">
    <source>
        <dbReference type="ARBA" id="ARBA00004236"/>
    </source>
</evidence>
<comment type="caution">
    <text evidence="12">The sequence shown here is derived from an EMBL/GenBank/DDBJ whole genome shotgun (WGS) entry which is preliminary data.</text>
</comment>
<keyword evidence="4 8" id="KW-1133">Transmembrane helix</keyword>
<dbReference type="VEuPathDB" id="AmoebaDB:NF0023660"/>
<dbReference type="PROSITE" id="PS50221">
    <property type="entry name" value="GAIN_B"/>
    <property type="match status" value="1"/>
</dbReference>
<comment type="caution">
    <text evidence="7">Lacks conserved residue(s) required for the propagation of feature annotation.</text>
</comment>
<evidence type="ECO:0000259" key="11">
    <source>
        <dbReference type="PROSITE" id="PS50221"/>
    </source>
</evidence>
<evidence type="ECO:0000256" key="7">
    <source>
        <dbReference type="PROSITE-ProRule" id="PRU00076"/>
    </source>
</evidence>
<dbReference type="RefSeq" id="XP_044560310.1">
    <property type="nucleotide sequence ID" value="XM_044709132.1"/>
</dbReference>
<feature type="disulfide bond" evidence="7">
    <location>
        <begin position="240"/>
        <end position="249"/>
    </location>
</feature>
<feature type="transmembrane region" description="Helical" evidence="8">
    <location>
        <begin position="1366"/>
        <end position="1388"/>
    </location>
</feature>
<dbReference type="SMART" id="SM00303">
    <property type="entry name" value="GPS"/>
    <property type="match status" value="1"/>
</dbReference>
<dbReference type="VEuPathDB" id="AmoebaDB:FDP41_005591"/>
<feature type="transmembrane region" description="Helical" evidence="8">
    <location>
        <begin position="12"/>
        <end position="33"/>
    </location>
</feature>
<dbReference type="InterPro" id="IPR044926">
    <property type="entry name" value="RGS_subdomain_2"/>
</dbReference>
<feature type="domain" description="EGF-like" evidence="9">
    <location>
        <begin position="418"/>
        <end position="450"/>
    </location>
</feature>
<dbReference type="PROSITE" id="PS50026">
    <property type="entry name" value="EGF_3"/>
    <property type="match status" value="5"/>
</dbReference>
<feature type="disulfide bond" evidence="7">
    <location>
        <begin position="440"/>
        <end position="449"/>
    </location>
</feature>
<keyword evidence="5 8" id="KW-0472">Membrane</keyword>
<proteinExistence type="predicted"/>
<feature type="transmembrane region" description="Helical" evidence="8">
    <location>
        <begin position="1438"/>
        <end position="1461"/>
    </location>
</feature>
<dbReference type="Gene3D" id="2.10.25.10">
    <property type="entry name" value="Laminin"/>
    <property type="match status" value="5"/>
</dbReference>
<feature type="domain" description="EGF-like" evidence="9">
    <location>
        <begin position="217"/>
        <end position="250"/>
    </location>
</feature>